<feature type="non-terminal residue" evidence="1">
    <location>
        <position position="150"/>
    </location>
</feature>
<name>A0ACA9RHN8_9GLOM</name>
<gene>
    <name evidence="1" type="ORF">SPELUC_LOCUS17431</name>
</gene>
<accession>A0ACA9RHN8</accession>
<evidence type="ECO:0000313" key="1">
    <source>
        <dbReference type="EMBL" id="CAG8793404.1"/>
    </source>
</evidence>
<sequence>WDKLVLSDHLTRSCLDSDWIELTPSDSNITNAKPYAYGIDENVSLLDLKEPYIKEQLSYPRYVIYLDKDKKIRLLIGNNTIQAWCDEKLEFIHIVNDYPYEPEVPYEKFKIIKIKYGVKKFDLLISKVEGKDIQIKIELEDDSGITYNDI</sequence>
<reference evidence="1" key="1">
    <citation type="submission" date="2021-06" db="EMBL/GenBank/DDBJ databases">
        <authorList>
            <person name="Kallberg Y."/>
            <person name="Tangrot J."/>
            <person name="Rosling A."/>
        </authorList>
    </citation>
    <scope>NUCLEOTIDE SEQUENCE</scope>
    <source>
        <strain evidence="1">28 12/20/2015</strain>
    </source>
</reference>
<feature type="non-terminal residue" evidence="1">
    <location>
        <position position="1"/>
    </location>
</feature>
<dbReference type="Proteomes" id="UP000789366">
    <property type="component" value="Unassembled WGS sequence"/>
</dbReference>
<evidence type="ECO:0000313" key="2">
    <source>
        <dbReference type="Proteomes" id="UP000789366"/>
    </source>
</evidence>
<keyword evidence="2" id="KW-1185">Reference proteome</keyword>
<proteinExistence type="predicted"/>
<dbReference type="EMBL" id="CAJVPW010071438">
    <property type="protein sequence ID" value="CAG8793404.1"/>
    <property type="molecule type" value="Genomic_DNA"/>
</dbReference>
<organism evidence="1 2">
    <name type="scientific">Cetraspora pellucida</name>
    <dbReference type="NCBI Taxonomy" id="1433469"/>
    <lineage>
        <taxon>Eukaryota</taxon>
        <taxon>Fungi</taxon>
        <taxon>Fungi incertae sedis</taxon>
        <taxon>Mucoromycota</taxon>
        <taxon>Glomeromycotina</taxon>
        <taxon>Glomeromycetes</taxon>
        <taxon>Diversisporales</taxon>
        <taxon>Gigasporaceae</taxon>
        <taxon>Cetraspora</taxon>
    </lineage>
</organism>
<protein>
    <submittedName>
        <fullName evidence="1">16116_t:CDS:1</fullName>
    </submittedName>
</protein>
<comment type="caution">
    <text evidence="1">The sequence shown here is derived from an EMBL/GenBank/DDBJ whole genome shotgun (WGS) entry which is preliminary data.</text>
</comment>